<dbReference type="FunFam" id="3.40.109.10:FF:000001">
    <property type="entry name" value="Nitroreductase family"/>
    <property type="match status" value="1"/>
</dbReference>
<accession>A0A0R2IKA8</accession>
<evidence type="ECO:0000256" key="1">
    <source>
        <dbReference type="ARBA" id="ARBA00004496"/>
    </source>
</evidence>
<protein>
    <submittedName>
        <fullName evidence="5">Oxidoreductase</fullName>
    </submittedName>
</protein>
<dbReference type="Proteomes" id="UP000051568">
    <property type="component" value="Unassembled WGS sequence"/>
</dbReference>
<dbReference type="InterPro" id="IPR000415">
    <property type="entry name" value="Nitroreductase-like"/>
</dbReference>
<feature type="domain" description="Nitroreductase" evidence="4">
    <location>
        <begin position="9"/>
        <end position="178"/>
    </location>
</feature>
<dbReference type="PANTHER" id="PTHR43035">
    <property type="entry name" value="FATTY ACID REPRESSION MUTANT PROTEIN 2-RELATED"/>
    <property type="match status" value="1"/>
</dbReference>
<dbReference type="CDD" id="cd02140">
    <property type="entry name" value="Frm2-like"/>
    <property type="match status" value="1"/>
</dbReference>
<gene>
    <name evidence="5" type="ORF">IV80_GL001971</name>
</gene>
<dbReference type="AlphaFoldDB" id="A0A0R2IKA8"/>
<evidence type="ECO:0000256" key="3">
    <source>
        <dbReference type="ARBA" id="ARBA00023002"/>
    </source>
</evidence>
<dbReference type="GO" id="GO:0016491">
    <property type="term" value="F:oxidoreductase activity"/>
    <property type="evidence" value="ECO:0007669"/>
    <property type="project" value="UniProtKB-KW"/>
</dbReference>
<dbReference type="PATRIC" id="fig|319652.3.peg.2006"/>
<dbReference type="RefSeq" id="WP_057752133.1">
    <property type="nucleotide sequence ID" value="NZ_BJVH01000006.1"/>
</dbReference>
<dbReference type="GO" id="GO:0034599">
    <property type="term" value="P:cellular response to oxidative stress"/>
    <property type="evidence" value="ECO:0007669"/>
    <property type="project" value="InterPro"/>
</dbReference>
<dbReference type="PANTHER" id="PTHR43035:SF1">
    <property type="entry name" value="FATTY ACID REPRESSION MUTANT PROTEIN 2-RELATED"/>
    <property type="match status" value="1"/>
</dbReference>
<evidence type="ECO:0000259" key="4">
    <source>
        <dbReference type="Pfam" id="PF00881"/>
    </source>
</evidence>
<comment type="subcellular location">
    <subcellularLocation>
        <location evidence="1">Cytoplasm</location>
    </subcellularLocation>
</comment>
<dbReference type="Gene3D" id="3.40.109.10">
    <property type="entry name" value="NADH Oxidase"/>
    <property type="match status" value="1"/>
</dbReference>
<name>A0A0R2IKA8_9LACO</name>
<dbReference type="GO" id="GO:0005737">
    <property type="term" value="C:cytoplasm"/>
    <property type="evidence" value="ECO:0007669"/>
    <property type="project" value="UniProtKB-SubCell"/>
</dbReference>
<dbReference type="InterPro" id="IPR033877">
    <property type="entry name" value="Frm2/Hbn1"/>
</dbReference>
<organism evidence="5 6">
    <name type="scientific">Pediococcus cellicola</name>
    <dbReference type="NCBI Taxonomy" id="319652"/>
    <lineage>
        <taxon>Bacteria</taxon>
        <taxon>Bacillati</taxon>
        <taxon>Bacillota</taxon>
        <taxon>Bacilli</taxon>
        <taxon>Lactobacillales</taxon>
        <taxon>Lactobacillaceae</taxon>
        <taxon>Pediococcus</taxon>
    </lineage>
</organism>
<dbReference type="SUPFAM" id="SSF55469">
    <property type="entry name" value="FMN-dependent nitroreductase-like"/>
    <property type="match status" value="1"/>
</dbReference>
<keyword evidence="2" id="KW-0963">Cytoplasm</keyword>
<sequence length="200" mass="22669">MDTQFLDTLKKRRSIYNLGKNMTLTDDEINSLVKMAIRESPTSFNAQTTRAVILYGKKHDQLWDIVVNRLKSEVPSAQVYETTKQKVASFKAAYGTILYFTDRAVVANYEKQVPLYAVNIEPWSEQGLGGAQQNVWTALAANNIGANVQHYNPIIDGEVRLAFDIPETWVLRAQMPFGSIEQPAAPKTYIDDHDRFKVLK</sequence>
<comment type="caution">
    <text evidence="5">The sequence shown here is derived from an EMBL/GenBank/DDBJ whole genome shotgun (WGS) entry which is preliminary data.</text>
</comment>
<proteinExistence type="predicted"/>
<dbReference type="InterPro" id="IPR029479">
    <property type="entry name" value="Nitroreductase"/>
</dbReference>
<dbReference type="OrthoDB" id="9810617at2"/>
<evidence type="ECO:0000256" key="2">
    <source>
        <dbReference type="ARBA" id="ARBA00022490"/>
    </source>
</evidence>
<dbReference type="EMBL" id="JQBR01000009">
    <property type="protein sequence ID" value="KRN65465.1"/>
    <property type="molecule type" value="Genomic_DNA"/>
</dbReference>
<evidence type="ECO:0000313" key="6">
    <source>
        <dbReference type="Proteomes" id="UP000051568"/>
    </source>
</evidence>
<dbReference type="Pfam" id="PF00881">
    <property type="entry name" value="Nitroreductase"/>
    <property type="match status" value="1"/>
</dbReference>
<reference evidence="5 6" key="1">
    <citation type="journal article" date="2015" name="Genome Announc.">
        <title>Expanding the biotechnology potential of lactobacilli through comparative genomics of 213 strains and associated genera.</title>
        <authorList>
            <person name="Sun Z."/>
            <person name="Harris H.M."/>
            <person name="McCann A."/>
            <person name="Guo C."/>
            <person name="Argimon S."/>
            <person name="Zhang W."/>
            <person name="Yang X."/>
            <person name="Jeffery I.B."/>
            <person name="Cooney J.C."/>
            <person name="Kagawa T.F."/>
            <person name="Liu W."/>
            <person name="Song Y."/>
            <person name="Salvetti E."/>
            <person name="Wrobel A."/>
            <person name="Rasinkangas P."/>
            <person name="Parkhill J."/>
            <person name="Rea M.C."/>
            <person name="O'Sullivan O."/>
            <person name="Ritari J."/>
            <person name="Douillard F.P."/>
            <person name="Paul Ross R."/>
            <person name="Yang R."/>
            <person name="Briner A.E."/>
            <person name="Felis G.E."/>
            <person name="de Vos W.M."/>
            <person name="Barrangou R."/>
            <person name="Klaenhammer T.R."/>
            <person name="Caufield P.W."/>
            <person name="Cui Y."/>
            <person name="Zhang H."/>
            <person name="O'Toole P.W."/>
        </authorList>
    </citation>
    <scope>NUCLEOTIDE SEQUENCE [LARGE SCALE GENOMIC DNA]</scope>
    <source>
        <strain evidence="5 6">DSM 17757</strain>
    </source>
</reference>
<evidence type="ECO:0000313" key="5">
    <source>
        <dbReference type="EMBL" id="KRN65465.1"/>
    </source>
</evidence>
<keyword evidence="6" id="KW-1185">Reference proteome</keyword>
<keyword evidence="3" id="KW-0560">Oxidoreductase</keyword>